<sequence length="83" mass="8796">MHRLFAFAQVPQALGPLGTLPAGGAAITVSIGTGSGHNSAHTRYRRLPTPDGDGSVKLPEPVKPKNEPERRRTNRDGVPSSSR</sequence>
<reference evidence="2" key="2">
    <citation type="submission" date="2023-05" db="EMBL/GenBank/DDBJ databases">
        <authorList>
            <consortium name="Lawrence Berkeley National Laboratory"/>
            <person name="Steindorff A."/>
            <person name="Hensen N."/>
            <person name="Bonometti L."/>
            <person name="Westerberg I."/>
            <person name="Brannstrom I.O."/>
            <person name="Guillou S."/>
            <person name="Cros-Aarteil S."/>
            <person name="Calhoun S."/>
            <person name="Haridas S."/>
            <person name="Kuo A."/>
            <person name="Mondo S."/>
            <person name="Pangilinan J."/>
            <person name="Riley R."/>
            <person name="Labutti K."/>
            <person name="Andreopoulos B."/>
            <person name="Lipzen A."/>
            <person name="Chen C."/>
            <person name="Yanf M."/>
            <person name="Daum C."/>
            <person name="Ng V."/>
            <person name="Clum A."/>
            <person name="Ohm R."/>
            <person name="Martin F."/>
            <person name="Silar P."/>
            <person name="Natvig D."/>
            <person name="Lalanne C."/>
            <person name="Gautier V."/>
            <person name="Ament-Velasquez S.L."/>
            <person name="Kruys A."/>
            <person name="Hutchinson M.I."/>
            <person name="Powell A.J."/>
            <person name="Barry K."/>
            <person name="Miller A.N."/>
            <person name="Grigoriev I.V."/>
            <person name="Debuchy R."/>
            <person name="Gladieux P."/>
            <person name="Thoren M.H."/>
            <person name="Johannesson H."/>
        </authorList>
    </citation>
    <scope>NUCLEOTIDE SEQUENCE</scope>
    <source>
        <strain evidence="2">CBS 757.83</strain>
    </source>
</reference>
<proteinExistence type="predicted"/>
<accession>A0AAN6T759</accession>
<name>A0AAN6T759_9PEZI</name>
<keyword evidence="3" id="KW-1185">Reference proteome</keyword>
<evidence type="ECO:0000313" key="2">
    <source>
        <dbReference type="EMBL" id="KAK4106559.1"/>
    </source>
</evidence>
<protein>
    <submittedName>
        <fullName evidence="2">Uncharacterized protein</fullName>
    </submittedName>
</protein>
<dbReference type="EMBL" id="MU863624">
    <property type="protein sequence ID" value="KAK4106559.1"/>
    <property type="molecule type" value="Genomic_DNA"/>
</dbReference>
<organism evidence="2 3">
    <name type="scientific">Parathielavia hyrcaniae</name>
    <dbReference type="NCBI Taxonomy" id="113614"/>
    <lineage>
        <taxon>Eukaryota</taxon>
        <taxon>Fungi</taxon>
        <taxon>Dikarya</taxon>
        <taxon>Ascomycota</taxon>
        <taxon>Pezizomycotina</taxon>
        <taxon>Sordariomycetes</taxon>
        <taxon>Sordariomycetidae</taxon>
        <taxon>Sordariales</taxon>
        <taxon>Chaetomiaceae</taxon>
        <taxon>Parathielavia</taxon>
    </lineage>
</organism>
<evidence type="ECO:0000256" key="1">
    <source>
        <dbReference type="SAM" id="MobiDB-lite"/>
    </source>
</evidence>
<feature type="region of interest" description="Disordered" evidence="1">
    <location>
        <begin position="31"/>
        <end position="83"/>
    </location>
</feature>
<feature type="compositionally biased region" description="Basic and acidic residues" evidence="1">
    <location>
        <begin position="60"/>
        <end position="75"/>
    </location>
</feature>
<comment type="caution">
    <text evidence="2">The sequence shown here is derived from an EMBL/GenBank/DDBJ whole genome shotgun (WGS) entry which is preliminary data.</text>
</comment>
<dbReference type="Proteomes" id="UP001305647">
    <property type="component" value="Unassembled WGS sequence"/>
</dbReference>
<dbReference type="AlphaFoldDB" id="A0AAN6T759"/>
<gene>
    <name evidence="2" type="ORF">N658DRAFT_23095</name>
</gene>
<reference evidence="2" key="1">
    <citation type="journal article" date="2023" name="Mol. Phylogenet. Evol.">
        <title>Genome-scale phylogeny and comparative genomics of the fungal order Sordariales.</title>
        <authorList>
            <person name="Hensen N."/>
            <person name="Bonometti L."/>
            <person name="Westerberg I."/>
            <person name="Brannstrom I.O."/>
            <person name="Guillou S."/>
            <person name="Cros-Aarteil S."/>
            <person name="Calhoun S."/>
            <person name="Haridas S."/>
            <person name="Kuo A."/>
            <person name="Mondo S."/>
            <person name="Pangilinan J."/>
            <person name="Riley R."/>
            <person name="LaButti K."/>
            <person name="Andreopoulos B."/>
            <person name="Lipzen A."/>
            <person name="Chen C."/>
            <person name="Yan M."/>
            <person name="Daum C."/>
            <person name="Ng V."/>
            <person name="Clum A."/>
            <person name="Steindorff A."/>
            <person name="Ohm R.A."/>
            <person name="Martin F."/>
            <person name="Silar P."/>
            <person name="Natvig D.O."/>
            <person name="Lalanne C."/>
            <person name="Gautier V."/>
            <person name="Ament-Velasquez S.L."/>
            <person name="Kruys A."/>
            <person name="Hutchinson M.I."/>
            <person name="Powell A.J."/>
            <person name="Barry K."/>
            <person name="Miller A.N."/>
            <person name="Grigoriev I.V."/>
            <person name="Debuchy R."/>
            <person name="Gladieux P."/>
            <person name="Hiltunen Thoren M."/>
            <person name="Johannesson H."/>
        </authorList>
    </citation>
    <scope>NUCLEOTIDE SEQUENCE</scope>
    <source>
        <strain evidence="2">CBS 757.83</strain>
    </source>
</reference>
<evidence type="ECO:0000313" key="3">
    <source>
        <dbReference type="Proteomes" id="UP001305647"/>
    </source>
</evidence>